<evidence type="ECO:0000259" key="3">
    <source>
        <dbReference type="Pfam" id="PF03358"/>
    </source>
</evidence>
<organism evidence="4 5">
    <name type="scientific">Carboxydothermus pertinax</name>
    <dbReference type="NCBI Taxonomy" id="870242"/>
    <lineage>
        <taxon>Bacteria</taxon>
        <taxon>Bacillati</taxon>
        <taxon>Bacillota</taxon>
        <taxon>Clostridia</taxon>
        <taxon>Thermoanaerobacterales</taxon>
        <taxon>Thermoanaerobacteraceae</taxon>
        <taxon>Carboxydothermus</taxon>
    </lineage>
</organism>
<evidence type="ECO:0000256" key="2">
    <source>
        <dbReference type="ARBA" id="ARBA00022643"/>
    </source>
</evidence>
<dbReference type="Gene3D" id="3.40.50.360">
    <property type="match status" value="1"/>
</dbReference>
<protein>
    <submittedName>
        <fullName evidence="4">FMN reductase</fullName>
    </submittedName>
</protein>
<dbReference type="AlphaFoldDB" id="A0A1L8CX82"/>
<dbReference type="PANTHER" id="PTHR43278:SF4">
    <property type="entry name" value="NAD(P)H-DEPENDENT FMN-CONTAINING OXIDOREDUCTASE YWQN-RELATED"/>
    <property type="match status" value="1"/>
</dbReference>
<feature type="domain" description="NADPH-dependent FMN reductase-like" evidence="3">
    <location>
        <begin position="2"/>
        <end position="159"/>
    </location>
</feature>
<keyword evidence="5" id="KW-1185">Reference proteome</keyword>
<keyword evidence="1" id="KW-0285">Flavoprotein</keyword>
<dbReference type="EMBL" id="BDJK01000055">
    <property type="protein sequence ID" value="GAV23528.1"/>
    <property type="molecule type" value="Genomic_DNA"/>
</dbReference>
<gene>
    <name evidence="4" type="ORF">cpu_20380</name>
</gene>
<dbReference type="Proteomes" id="UP000187485">
    <property type="component" value="Unassembled WGS sequence"/>
</dbReference>
<name>A0A1L8CX82_9THEO</name>
<evidence type="ECO:0000313" key="5">
    <source>
        <dbReference type="Proteomes" id="UP000187485"/>
    </source>
</evidence>
<dbReference type="InterPro" id="IPR029039">
    <property type="entry name" value="Flavoprotein-like_sf"/>
</dbReference>
<dbReference type="InterPro" id="IPR051796">
    <property type="entry name" value="ISF_SsuE-like"/>
</dbReference>
<evidence type="ECO:0000313" key="4">
    <source>
        <dbReference type="EMBL" id="GAV23528.1"/>
    </source>
</evidence>
<reference evidence="5" key="1">
    <citation type="submission" date="2016-12" db="EMBL/GenBank/DDBJ databases">
        <title>Draft Genome Sequences od Carboxydothermus pertinax and islandicus, Hydrogenogenic Carboxydotrophic Bacteria.</title>
        <authorList>
            <person name="Fukuyama Y."/>
            <person name="Ohmae K."/>
            <person name="Yoneda Y."/>
            <person name="Yoshida T."/>
            <person name="Sako Y."/>
        </authorList>
    </citation>
    <scope>NUCLEOTIDE SEQUENCE [LARGE SCALE GENOMIC DNA]</scope>
    <source>
        <strain evidence="5">Ug1</strain>
    </source>
</reference>
<dbReference type="GO" id="GO:0016491">
    <property type="term" value="F:oxidoreductase activity"/>
    <property type="evidence" value="ECO:0007669"/>
    <property type="project" value="InterPro"/>
</dbReference>
<proteinExistence type="predicted"/>
<comment type="caution">
    <text evidence="4">The sequence shown here is derived from an EMBL/GenBank/DDBJ whole genome shotgun (WGS) entry which is preliminary data.</text>
</comment>
<evidence type="ECO:0000256" key="1">
    <source>
        <dbReference type="ARBA" id="ARBA00022630"/>
    </source>
</evidence>
<dbReference type="Pfam" id="PF03358">
    <property type="entry name" value="FMN_red"/>
    <property type="match status" value="1"/>
</dbReference>
<sequence>MMKVVAFNGSPRANGNTYQALKLVLAELEKENIEGEIIQVGDKVIRGCLACGKCVRNKNERCAIDDEVNDWIQKMKEADGIILGSPVNYSGIAATMKAFLDRAFYVASANGGLFRHKVGAAVVAVRRSGGVAAFDQLNHYLNYAEMFIPTSNYWNVIHGTKPGEALQDEEGVQIMSVLGKNMAYLLKLIAKGKGEIEAPEKESKVYTNFIR</sequence>
<dbReference type="InterPro" id="IPR005025">
    <property type="entry name" value="FMN_Rdtase-like_dom"/>
</dbReference>
<dbReference type="SUPFAM" id="SSF52218">
    <property type="entry name" value="Flavoproteins"/>
    <property type="match status" value="1"/>
</dbReference>
<dbReference type="STRING" id="870242.cpu_20380"/>
<accession>A0A1L8CX82</accession>
<keyword evidence="2" id="KW-0288">FMN</keyword>
<dbReference type="PANTHER" id="PTHR43278">
    <property type="entry name" value="NAD(P)H-DEPENDENT FMN-CONTAINING OXIDOREDUCTASE YWQN-RELATED"/>
    <property type="match status" value="1"/>
</dbReference>